<accession>A0A0S7BE17</accession>
<dbReference type="OrthoDB" id="156657at2"/>
<dbReference type="Gene3D" id="3.40.50.2300">
    <property type="match status" value="2"/>
</dbReference>
<dbReference type="PANTHER" id="PTHR30146:SF148">
    <property type="entry name" value="HTH-TYPE TRANSCRIPTIONAL REPRESSOR PURR-RELATED"/>
    <property type="match status" value="1"/>
</dbReference>
<dbReference type="AlphaFoldDB" id="A0A0S7BE17"/>
<dbReference type="EMBL" id="DF967972">
    <property type="protein sequence ID" value="GAP13136.1"/>
    <property type="molecule type" value="Genomic_DNA"/>
</dbReference>
<dbReference type="InterPro" id="IPR001761">
    <property type="entry name" value="Peripla_BP/Lac1_sug-bd_dom"/>
</dbReference>
<organism evidence="7">
    <name type="scientific">Longilinea arvoryzae</name>
    <dbReference type="NCBI Taxonomy" id="360412"/>
    <lineage>
        <taxon>Bacteria</taxon>
        <taxon>Bacillati</taxon>
        <taxon>Chloroflexota</taxon>
        <taxon>Anaerolineae</taxon>
        <taxon>Anaerolineales</taxon>
        <taxon>Anaerolineaceae</taxon>
        <taxon>Longilinea</taxon>
    </lineage>
</organism>
<feature type="domain" description="HTH lacI-type" evidence="5">
    <location>
        <begin position="2"/>
        <end position="56"/>
    </location>
</feature>
<dbReference type="GO" id="GO:0003700">
    <property type="term" value="F:DNA-binding transcription factor activity"/>
    <property type="evidence" value="ECO:0007669"/>
    <property type="project" value="TreeGrafter"/>
</dbReference>
<keyword evidence="4" id="KW-0804">Transcription</keyword>
<dbReference type="Proteomes" id="UP000055060">
    <property type="component" value="Unassembled WGS sequence"/>
</dbReference>
<dbReference type="InterPro" id="IPR028082">
    <property type="entry name" value="Peripla_BP_I"/>
</dbReference>
<dbReference type="PROSITE" id="PS50932">
    <property type="entry name" value="HTH_LACI_2"/>
    <property type="match status" value="1"/>
</dbReference>
<dbReference type="InterPro" id="IPR010982">
    <property type="entry name" value="Lambda_DNA-bd_dom_sf"/>
</dbReference>
<dbReference type="RefSeq" id="WP_075072492.1">
    <property type="nucleotide sequence ID" value="NZ_DF967972.1"/>
</dbReference>
<dbReference type="PROSITE" id="PS00356">
    <property type="entry name" value="HTH_LACI_1"/>
    <property type="match status" value="1"/>
</dbReference>
<dbReference type="GO" id="GO:0000976">
    <property type="term" value="F:transcription cis-regulatory region binding"/>
    <property type="evidence" value="ECO:0007669"/>
    <property type="project" value="TreeGrafter"/>
</dbReference>
<evidence type="ECO:0000256" key="1">
    <source>
        <dbReference type="ARBA" id="ARBA00022491"/>
    </source>
</evidence>
<dbReference type="SUPFAM" id="SSF53822">
    <property type="entry name" value="Periplasmic binding protein-like I"/>
    <property type="match status" value="1"/>
</dbReference>
<keyword evidence="8" id="KW-1185">Reference proteome</keyword>
<dbReference type="Pfam" id="PF00532">
    <property type="entry name" value="Peripla_BP_1"/>
    <property type="match status" value="1"/>
</dbReference>
<dbReference type="InterPro" id="IPR001387">
    <property type="entry name" value="Cro/C1-type_HTH"/>
</dbReference>
<gene>
    <name evidence="7" type="ORF">LARV_00887</name>
</gene>
<keyword evidence="2" id="KW-0805">Transcription regulation</keyword>
<evidence type="ECO:0000256" key="2">
    <source>
        <dbReference type="ARBA" id="ARBA00023015"/>
    </source>
</evidence>
<reference evidence="7" key="1">
    <citation type="submission" date="2015-07" db="EMBL/GenBank/DDBJ databases">
        <title>Draft Genome Sequences of Anaerolinea thermolimosa IMO-1, Bellilinea caldifistulae GOMI-1, Leptolinea tardivitalis YMTK-2, Levilinea saccharolytica KIBI-1,Longilinea arvoryzae KOME-1, Previously Described as Members of the Anaerolineaceae (Chloroflexi).</title>
        <authorList>
            <person name="Sekiguchi Y."/>
            <person name="Ohashi A."/>
            <person name="Matsuura N."/>
            <person name="Tourlousse M.D."/>
        </authorList>
    </citation>
    <scope>NUCLEOTIDE SEQUENCE [LARGE SCALE GENOMIC DNA]</scope>
    <source>
        <strain evidence="7">KOME-1</strain>
    </source>
</reference>
<dbReference type="PANTHER" id="PTHR30146">
    <property type="entry name" value="LACI-RELATED TRANSCRIPTIONAL REPRESSOR"/>
    <property type="match status" value="1"/>
</dbReference>
<dbReference type="SMART" id="SM00354">
    <property type="entry name" value="HTH_LACI"/>
    <property type="match status" value="1"/>
</dbReference>
<dbReference type="CDD" id="cd06280">
    <property type="entry name" value="PBP1_LacI-like"/>
    <property type="match status" value="1"/>
</dbReference>
<keyword evidence="1" id="KW-0678">Repressor</keyword>
<dbReference type="CDD" id="cd01392">
    <property type="entry name" value="HTH_LacI"/>
    <property type="match status" value="1"/>
</dbReference>
<evidence type="ECO:0000259" key="5">
    <source>
        <dbReference type="PROSITE" id="PS50932"/>
    </source>
</evidence>
<evidence type="ECO:0000256" key="4">
    <source>
        <dbReference type="ARBA" id="ARBA00023163"/>
    </source>
</evidence>
<dbReference type="PRINTS" id="PR00036">
    <property type="entry name" value="HTHLACI"/>
</dbReference>
<evidence type="ECO:0000313" key="7">
    <source>
        <dbReference type="EMBL" id="GAP13136.1"/>
    </source>
</evidence>
<dbReference type="SUPFAM" id="SSF47413">
    <property type="entry name" value="lambda repressor-like DNA-binding domains"/>
    <property type="match status" value="1"/>
</dbReference>
<dbReference type="FunFam" id="1.10.260.40:FF:000002">
    <property type="entry name" value="HTH-type transcriptional repressor PurR"/>
    <property type="match status" value="1"/>
</dbReference>
<evidence type="ECO:0000256" key="3">
    <source>
        <dbReference type="ARBA" id="ARBA00023125"/>
    </source>
</evidence>
<evidence type="ECO:0000259" key="6">
    <source>
        <dbReference type="PROSITE" id="PS50943"/>
    </source>
</evidence>
<dbReference type="PROSITE" id="PS50943">
    <property type="entry name" value="HTH_CROC1"/>
    <property type="match status" value="1"/>
</dbReference>
<keyword evidence="3" id="KW-0238">DNA-binding</keyword>
<dbReference type="STRING" id="360412.LARV_00887"/>
<feature type="domain" description="HTH cro/C1-type" evidence="6">
    <location>
        <begin position="3"/>
        <end position="46"/>
    </location>
</feature>
<proteinExistence type="predicted"/>
<evidence type="ECO:0000313" key="8">
    <source>
        <dbReference type="Proteomes" id="UP000055060"/>
    </source>
</evidence>
<dbReference type="Gene3D" id="1.10.260.40">
    <property type="entry name" value="lambda repressor-like DNA-binding domains"/>
    <property type="match status" value="1"/>
</dbReference>
<name>A0A0S7BE17_9CHLR</name>
<dbReference type="InterPro" id="IPR000843">
    <property type="entry name" value="HTH_LacI"/>
</dbReference>
<sequence length="343" mass="37385">MTSIRDVAKLAGVSTATVSHILNGTRFVTDETRKKVMDAIDELDYYPSKVAQGLARNKSQTIGIVFSDIANPHFTQIFKGIEKFFSDQGYDLILANTSENPRTQETVLASMLARGVDGLIMAPSAQPSERLRNLKERGLPIVLVDRGDSEIDLPLVGVNNPLAAYQAACHLIGDGHNRIGLILGLKNISTTGERLAGFSQAYAENNIPRDPDLVYWGDSSLESGYQGAMALLRSKSHPTAIFCTNNLMTMGALHAIRECGLDCPHDIGVVGFDDHFWADIFTPPLTVVAQPTFEIGRVASELLHGYIVDGIPAGTPPRINLDANLIVRGSCSLNCYQQYITRR</sequence>
<protein>
    <submittedName>
        <fullName evidence="7">Transcriptional regulator</fullName>
    </submittedName>
</protein>
<dbReference type="Pfam" id="PF00356">
    <property type="entry name" value="LacI"/>
    <property type="match status" value="1"/>
</dbReference>